<gene>
    <name evidence="3" type="ORF">ElP_29860</name>
</gene>
<dbReference type="RefSeq" id="WP_145270432.1">
    <property type="nucleotide sequence ID" value="NZ_CP036426.1"/>
</dbReference>
<organism evidence="3 4">
    <name type="scientific">Tautonia plasticadhaerens</name>
    <dbReference type="NCBI Taxonomy" id="2527974"/>
    <lineage>
        <taxon>Bacteria</taxon>
        <taxon>Pseudomonadati</taxon>
        <taxon>Planctomycetota</taxon>
        <taxon>Planctomycetia</taxon>
        <taxon>Isosphaerales</taxon>
        <taxon>Isosphaeraceae</taxon>
        <taxon>Tautonia</taxon>
    </lineage>
</organism>
<evidence type="ECO:0000313" key="4">
    <source>
        <dbReference type="Proteomes" id="UP000317835"/>
    </source>
</evidence>
<dbReference type="KEGG" id="tpla:ElP_29860"/>
<feature type="transmembrane region" description="Helical" evidence="2">
    <location>
        <begin position="98"/>
        <end position="121"/>
    </location>
</feature>
<dbReference type="AlphaFoldDB" id="A0A518H2N1"/>
<keyword evidence="2" id="KW-0812">Transmembrane</keyword>
<dbReference type="OrthoDB" id="288370at2"/>
<feature type="region of interest" description="Disordered" evidence="1">
    <location>
        <begin position="1"/>
        <end position="53"/>
    </location>
</feature>
<sequence>MMSRSDPPGRSLAAEGAVEHTPRGEGPGPDPTPPRAEDAMSSPSQDSSPPDPVGQELLFFGNEEILRGSDNGTLVAFAAIAFQELRGGGESVHRVGCIFLLFSVLFCALVHFALGNAYIYRARSMIRRQPSSRPRRRAVFRVVNLGLVWVTVLSQFACLAVGLLLILPERPPGLLVRHLLPLFE</sequence>
<reference evidence="3 4" key="1">
    <citation type="submission" date="2019-02" db="EMBL/GenBank/DDBJ databases">
        <title>Deep-cultivation of Planctomycetes and their phenomic and genomic characterization uncovers novel biology.</title>
        <authorList>
            <person name="Wiegand S."/>
            <person name="Jogler M."/>
            <person name="Boedeker C."/>
            <person name="Pinto D."/>
            <person name="Vollmers J."/>
            <person name="Rivas-Marin E."/>
            <person name="Kohn T."/>
            <person name="Peeters S.H."/>
            <person name="Heuer A."/>
            <person name="Rast P."/>
            <person name="Oberbeckmann S."/>
            <person name="Bunk B."/>
            <person name="Jeske O."/>
            <person name="Meyerdierks A."/>
            <person name="Storesund J.E."/>
            <person name="Kallscheuer N."/>
            <person name="Luecker S."/>
            <person name="Lage O.M."/>
            <person name="Pohl T."/>
            <person name="Merkel B.J."/>
            <person name="Hornburger P."/>
            <person name="Mueller R.-W."/>
            <person name="Bruemmer F."/>
            <person name="Labrenz M."/>
            <person name="Spormann A.M."/>
            <person name="Op den Camp H."/>
            <person name="Overmann J."/>
            <person name="Amann R."/>
            <person name="Jetten M.S.M."/>
            <person name="Mascher T."/>
            <person name="Medema M.H."/>
            <person name="Devos D.P."/>
            <person name="Kaster A.-K."/>
            <person name="Ovreas L."/>
            <person name="Rohde M."/>
            <person name="Galperin M.Y."/>
            <person name="Jogler C."/>
        </authorList>
    </citation>
    <scope>NUCLEOTIDE SEQUENCE [LARGE SCALE GENOMIC DNA]</scope>
    <source>
        <strain evidence="3 4">ElP</strain>
    </source>
</reference>
<evidence type="ECO:0000256" key="1">
    <source>
        <dbReference type="SAM" id="MobiDB-lite"/>
    </source>
</evidence>
<accession>A0A518H2N1</accession>
<name>A0A518H2N1_9BACT</name>
<dbReference type="Proteomes" id="UP000317835">
    <property type="component" value="Chromosome"/>
</dbReference>
<proteinExistence type="predicted"/>
<evidence type="ECO:0000313" key="3">
    <source>
        <dbReference type="EMBL" id="QDV35084.1"/>
    </source>
</evidence>
<keyword evidence="2" id="KW-1133">Transmembrane helix</keyword>
<keyword evidence="2" id="KW-0472">Membrane</keyword>
<feature type="transmembrane region" description="Helical" evidence="2">
    <location>
        <begin position="142"/>
        <end position="167"/>
    </location>
</feature>
<dbReference type="EMBL" id="CP036426">
    <property type="protein sequence ID" value="QDV35084.1"/>
    <property type="molecule type" value="Genomic_DNA"/>
</dbReference>
<evidence type="ECO:0000256" key="2">
    <source>
        <dbReference type="SAM" id="Phobius"/>
    </source>
</evidence>
<keyword evidence="4" id="KW-1185">Reference proteome</keyword>
<protein>
    <submittedName>
        <fullName evidence="3">Uncharacterized protein</fullName>
    </submittedName>
</protein>